<gene>
    <name evidence="6" type="ORF">ASZ90_017669</name>
</gene>
<dbReference type="InterPro" id="IPR007383">
    <property type="entry name" value="DUF445"/>
</dbReference>
<dbReference type="AlphaFoldDB" id="A0A0W8E8Z2"/>
<comment type="caution">
    <text evidence="6">The sequence shown here is derived from an EMBL/GenBank/DDBJ whole genome shotgun (WGS) entry which is preliminary data.</text>
</comment>
<accession>A0A0W8E8Z2</accession>
<dbReference type="PANTHER" id="PTHR35791:SF1">
    <property type="entry name" value="UPF0754 MEMBRANE PROTEIN YHEB"/>
    <property type="match status" value="1"/>
</dbReference>
<evidence type="ECO:0000256" key="2">
    <source>
        <dbReference type="ARBA" id="ARBA00022692"/>
    </source>
</evidence>
<evidence type="ECO:0008006" key="7">
    <source>
        <dbReference type="Google" id="ProtNLM"/>
    </source>
</evidence>
<dbReference type="EMBL" id="LNQE01001835">
    <property type="protein sequence ID" value="KUG04931.1"/>
    <property type="molecule type" value="Genomic_DNA"/>
</dbReference>
<dbReference type="Pfam" id="PF04286">
    <property type="entry name" value="DUF445"/>
    <property type="match status" value="2"/>
</dbReference>
<evidence type="ECO:0000256" key="1">
    <source>
        <dbReference type="ARBA" id="ARBA00004308"/>
    </source>
</evidence>
<feature type="transmembrane region" description="Helical" evidence="5">
    <location>
        <begin position="173"/>
        <end position="196"/>
    </location>
</feature>
<keyword evidence="4 5" id="KW-0472">Membrane</keyword>
<evidence type="ECO:0000256" key="3">
    <source>
        <dbReference type="ARBA" id="ARBA00022989"/>
    </source>
</evidence>
<comment type="subcellular location">
    <subcellularLocation>
        <location evidence="1">Endomembrane system</location>
    </subcellularLocation>
</comment>
<feature type="transmembrane region" description="Helical" evidence="5">
    <location>
        <begin position="6"/>
        <end position="27"/>
    </location>
</feature>
<keyword evidence="3 5" id="KW-1133">Transmembrane helix</keyword>
<reference evidence="6" key="1">
    <citation type="journal article" date="2015" name="Proc. Natl. Acad. Sci. U.S.A.">
        <title>Networks of energetic and metabolic interactions define dynamics in microbial communities.</title>
        <authorList>
            <person name="Embree M."/>
            <person name="Liu J.K."/>
            <person name="Al-Bassam M.M."/>
            <person name="Zengler K."/>
        </authorList>
    </citation>
    <scope>NUCLEOTIDE SEQUENCE</scope>
</reference>
<protein>
    <recommendedName>
        <fullName evidence="7">DUF445 domain-containing protein</fullName>
    </recommendedName>
</protein>
<dbReference type="PANTHER" id="PTHR35791">
    <property type="entry name" value="UPF0754 MEMBRANE PROTEIN YHEB"/>
    <property type="match status" value="1"/>
</dbReference>
<evidence type="ECO:0000256" key="4">
    <source>
        <dbReference type="ARBA" id="ARBA00023136"/>
    </source>
</evidence>
<organism evidence="6">
    <name type="scientific">hydrocarbon metagenome</name>
    <dbReference type="NCBI Taxonomy" id="938273"/>
    <lineage>
        <taxon>unclassified sequences</taxon>
        <taxon>metagenomes</taxon>
        <taxon>ecological metagenomes</taxon>
    </lineage>
</organism>
<name>A0A0W8E8Z2_9ZZZZ</name>
<sequence length="198" mass="22527">MYQLIAIPIISAFIGYITNVVAIKLLFWPREPVNCCLFELYGLLPKRRVEIASSIGAIVEEQLLSIEDIFEKIDTPQIRETLVNRIMEIIRTRISSAVPGFIPGRITHLVGNGVDRVLRQEAEEIIKQVFKASQVYLSEEIHIKKIVEEKINELDIQQLEDMVRKVSSTELKFIEILGGVLGFLIGIIQICILLIFPL</sequence>
<dbReference type="GO" id="GO:0012505">
    <property type="term" value="C:endomembrane system"/>
    <property type="evidence" value="ECO:0007669"/>
    <property type="project" value="UniProtKB-SubCell"/>
</dbReference>
<keyword evidence="2 5" id="KW-0812">Transmembrane</keyword>
<evidence type="ECO:0000256" key="5">
    <source>
        <dbReference type="SAM" id="Phobius"/>
    </source>
</evidence>
<proteinExistence type="predicted"/>
<evidence type="ECO:0000313" key="6">
    <source>
        <dbReference type="EMBL" id="KUG04931.1"/>
    </source>
</evidence>